<evidence type="ECO:0000256" key="6">
    <source>
        <dbReference type="ARBA" id="ARBA00023242"/>
    </source>
</evidence>
<keyword evidence="3" id="KW-0677">Repeat</keyword>
<keyword evidence="6" id="KW-0539">Nucleus</keyword>
<dbReference type="OrthoDB" id="8117402at2759"/>
<evidence type="ECO:0000256" key="7">
    <source>
        <dbReference type="PROSITE-ProRule" id="PRU00042"/>
    </source>
</evidence>
<reference evidence="10 11" key="1">
    <citation type="journal article" date="2020" name="ISME J.">
        <title>Uncovering the hidden diversity of litter-decomposition mechanisms in mushroom-forming fungi.</title>
        <authorList>
            <person name="Floudas D."/>
            <person name="Bentzer J."/>
            <person name="Ahren D."/>
            <person name="Johansson T."/>
            <person name="Persson P."/>
            <person name="Tunlid A."/>
        </authorList>
    </citation>
    <scope>NUCLEOTIDE SEQUENCE [LARGE SCALE GENOMIC DNA]</scope>
    <source>
        <strain evidence="10 11">CBS 146.42</strain>
    </source>
</reference>
<evidence type="ECO:0000256" key="1">
    <source>
        <dbReference type="ARBA" id="ARBA00004123"/>
    </source>
</evidence>
<dbReference type="InterPro" id="IPR036236">
    <property type="entry name" value="Znf_C2H2_sf"/>
</dbReference>
<feature type="domain" description="C2H2-type" evidence="9">
    <location>
        <begin position="302"/>
        <end position="329"/>
    </location>
</feature>
<dbReference type="PANTHER" id="PTHR24388:SF54">
    <property type="entry name" value="PROTEIN ESCARGOT"/>
    <property type="match status" value="1"/>
</dbReference>
<dbReference type="PROSITE" id="PS50157">
    <property type="entry name" value="ZINC_FINGER_C2H2_2"/>
    <property type="match status" value="2"/>
</dbReference>
<dbReference type="SUPFAM" id="SSF57667">
    <property type="entry name" value="beta-beta-alpha zinc fingers"/>
    <property type="match status" value="1"/>
</dbReference>
<evidence type="ECO:0000259" key="9">
    <source>
        <dbReference type="PROSITE" id="PS50157"/>
    </source>
</evidence>
<dbReference type="PROSITE" id="PS00028">
    <property type="entry name" value="ZINC_FINGER_C2H2_1"/>
    <property type="match status" value="2"/>
</dbReference>
<dbReference type="Pfam" id="PF00096">
    <property type="entry name" value="zf-C2H2"/>
    <property type="match status" value="2"/>
</dbReference>
<evidence type="ECO:0000256" key="5">
    <source>
        <dbReference type="ARBA" id="ARBA00022833"/>
    </source>
</evidence>
<dbReference type="GO" id="GO:0000981">
    <property type="term" value="F:DNA-binding transcription factor activity, RNA polymerase II-specific"/>
    <property type="evidence" value="ECO:0007669"/>
    <property type="project" value="TreeGrafter"/>
</dbReference>
<dbReference type="EMBL" id="JAACJO010000007">
    <property type="protein sequence ID" value="KAF5356293.1"/>
    <property type="molecule type" value="Genomic_DNA"/>
</dbReference>
<dbReference type="InterPro" id="IPR050527">
    <property type="entry name" value="Snail/Krueppel_Znf"/>
</dbReference>
<protein>
    <recommendedName>
        <fullName evidence="9">C2H2-type domain-containing protein</fullName>
    </recommendedName>
</protein>
<keyword evidence="4 7" id="KW-0863">Zinc-finger</keyword>
<feature type="domain" description="C2H2-type" evidence="9">
    <location>
        <begin position="332"/>
        <end position="362"/>
    </location>
</feature>
<keyword evidence="2" id="KW-0479">Metal-binding</keyword>
<feature type="region of interest" description="Disordered" evidence="8">
    <location>
        <begin position="356"/>
        <end position="379"/>
    </location>
</feature>
<gene>
    <name evidence="10" type="ORF">D9756_004194</name>
</gene>
<evidence type="ECO:0000256" key="8">
    <source>
        <dbReference type="SAM" id="MobiDB-lite"/>
    </source>
</evidence>
<keyword evidence="11" id="KW-1185">Reference proteome</keyword>
<evidence type="ECO:0000256" key="2">
    <source>
        <dbReference type="ARBA" id="ARBA00022723"/>
    </source>
</evidence>
<dbReference type="InterPro" id="IPR013087">
    <property type="entry name" value="Znf_C2H2_type"/>
</dbReference>
<keyword evidence="5" id="KW-0862">Zinc</keyword>
<feature type="compositionally biased region" description="Basic and acidic residues" evidence="8">
    <location>
        <begin position="356"/>
        <end position="369"/>
    </location>
</feature>
<accession>A0A8H5G0Y1</accession>
<dbReference type="AlphaFoldDB" id="A0A8H5G0Y1"/>
<dbReference type="GO" id="GO:0005634">
    <property type="term" value="C:nucleus"/>
    <property type="evidence" value="ECO:0007669"/>
    <property type="project" value="UniProtKB-SubCell"/>
</dbReference>
<dbReference type="Gene3D" id="3.30.160.60">
    <property type="entry name" value="Classic Zinc Finger"/>
    <property type="match status" value="2"/>
</dbReference>
<evidence type="ECO:0000256" key="3">
    <source>
        <dbReference type="ARBA" id="ARBA00022737"/>
    </source>
</evidence>
<feature type="region of interest" description="Disordered" evidence="8">
    <location>
        <begin position="205"/>
        <end position="231"/>
    </location>
</feature>
<evidence type="ECO:0000256" key="4">
    <source>
        <dbReference type="ARBA" id="ARBA00022771"/>
    </source>
</evidence>
<organism evidence="10 11">
    <name type="scientific">Leucocoprinus leucothites</name>
    <dbReference type="NCBI Taxonomy" id="201217"/>
    <lineage>
        <taxon>Eukaryota</taxon>
        <taxon>Fungi</taxon>
        <taxon>Dikarya</taxon>
        <taxon>Basidiomycota</taxon>
        <taxon>Agaricomycotina</taxon>
        <taxon>Agaricomycetes</taxon>
        <taxon>Agaricomycetidae</taxon>
        <taxon>Agaricales</taxon>
        <taxon>Agaricineae</taxon>
        <taxon>Agaricaceae</taxon>
        <taxon>Leucocoprinus</taxon>
    </lineage>
</organism>
<proteinExistence type="predicted"/>
<dbReference type="PANTHER" id="PTHR24388">
    <property type="entry name" value="ZINC FINGER PROTEIN"/>
    <property type="match status" value="1"/>
</dbReference>
<dbReference type="GO" id="GO:0008270">
    <property type="term" value="F:zinc ion binding"/>
    <property type="evidence" value="ECO:0007669"/>
    <property type="project" value="UniProtKB-KW"/>
</dbReference>
<comment type="caution">
    <text evidence="10">The sequence shown here is derived from an EMBL/GenBank/DDBJ whole genome shotgun (WGS) entry which is preliminary data.</text>
</comment>
<evidence type="ECO:0000313" key="11">
    <source>
        <dbReference type="Proteomes" id="UP000559027"/>
    </source>
</evidence>
<dbReference type="GO" id="GO:0000978">
    <property type="term" value="F:RNA polymerase II cis-regulatory region sequence-specific DNA binding"/>
    <property type="evidence" value="ECO:0007669"/>
    <property type="project" value="TreeGrafter"/>
</dbReference>
<comment type="subcellular location">
    <subcellularLocation>
        <location evidence="1">Nucleus</location>
    </subcellularLocation>
</comment>
<dbReference type="SMART" id="SM00355">
    <property type="entry name" value="ZnF_C2H2"/>
    <property type="match status" value="2"/>
</dbReference>
<dbReference type="Proteomes" id="UP000559027">
    <property type="component" value="Unassembled WGS sequence"/>
</dbReference>
<name>A0A8H5G0Y1_9AGAR</name>
<evidence type="ECO:0000313" key="10">
    <source>
        <dbReference type="EMBL" id="KAF5356293.1"/>
    </source>
</evidence>
<sequence length="409" mass="44580">MTWNMGSVFLRKCAAPLYGSHLIWLTTASTGLLPTTISASLTRFPSLPSAAYAMSDSSPLTAGFDSYNPMLDYSKQVPFDSLFQNTDTPSHPDLGEFESEIDSTLEGYEGNEHLYHLLAQQNDYSYIRPDLTSCGPLSAFTDSAYESSSNRSESAYNPPSPNAGSTYSYAGSTYSSAYEAMAMDFQGVCVDDYASQSGINVNNSVDPTSFGPLPPTPPRSPPAPISAAKPYSRTSYSDYAPARRSSITSELYPQITFNAGPMGGHSTVSPISISSQLPQVSQSMLQARSLVDAQKVDPRKKYKCSHCPRAFARAYNLKTHKATHDPNRLKPHVCPHRTCGRSFSRKHDLGRHLVSIHRDDGTPSIDSDHTSTSPAKRQIGVERGNRVWCDNCGKGSIGRSTPCDCHDVK</sequence>
<feature type="compositionally biased region" description="Pro residues" evidence="8">
    <location>
        <begin position="212"/>
        <end position="224"/>
    </location>
</feature>